<sequence length="291" mass="31009">MIDFAVFSITIIAVWSVLAISLHLQFGLTGLVNFGQVLPFAVGAYGTAFAAAHGLPAWAGAGIGVTLAPLLGLLVILPASRLAQDYWALVTLGAGEIFRLTMLNVPVIAGGDEGTSVYRFQNADLAMVLALTLLLVTLLFARRVGASPLGRMLRVLREDEVLAATLGRNPFRLQRMVTAASWVMAAAAGVLYAHVTGYISPSSFTVLETFVIWTAVVLGGPSTITGVLLGTVIVQLTSVSTRFVAQWSGLPSDLVANLRLGAYGLVLILVFLYRPQGLIPERKLRYDADRL</sequence>
<keyword evidence="4 6" id="KW-1133">Transmembrane helix</keyword>
<proteinExistence type="predicted"/>
<name>A0A963YXN7_9PROT</name>
<dbReference type="Pfam" id="PF02653">
    <property type="entry name" value="BPD_transp_2"/>
    <property type="match status" value="1"/>
</dbReference>
<feature type="transmembrane region" description="Helical" evidence="6">
    <location>
        <begin position="6"/>
        <end position="24"/>
    </location>
</feature>
<comment type="caution">
    <text evidence="7">The sequence shown here is derived from an EMBL/GenBank/DDBJ whole genome shotgun (WGS) entry which is preliminary data.</text>
</comment>
<accession>A0A963YXN7</accession>
<dbReference type="GO" id="GO:0015658">
    <property type="term" value="F:branched-chain amino acid transmembrane transporter activity"/>
    <property type="evidence" value="ECO:0007669"/>
    <property type="project" value="InterPro"/>
</dbReference>
<dbReference type="PANTHER" id="PTHR30482">
    <property type="entry name" value="HIGH-AFFINITY BRANCHED-CHAIN AMINO ACID TRANSPORT SYSTEM PERMEASE"/>
    <property type="match status" value="1"/>
</dbReference>
<dbReference type="InterPro" id="IPR001851">
    <property type="entry name" value="ABC_transp_permease"/>
</dbReference>
<dbReference type="InterPro" id="IPR043428">
    <property type="entry name" value="LivM-like"/>
</dbReference>
<dbReference type="CDD" id="cd06581">
    <property type="entry name" value="TM_PBP1_LivM_like"/>
    <property type="match status" value="1"/>
</dbReference>
<keyword evidence="2" id="KW-1003">Cell membrane</keyword>
<feature type="transmembrane region" description="Helical" evidence="6">
    <location>
        <begin position="176"/>
        <end position="199"/>
    </location>
</feature>
<keyword evidence="3 6" id="KW-0812">Transmembrane</keyword>
<feature type="transmembrane region" description="Helical" evidence="6">
    <location>
        <begin position="86"/>
        <end position="105"/>
    </location>
</feature>
<dbReference type="GO" id="GO:0005886">
    <property type="term" value="C:plasma membrane"/>
    <property type="evidence" value="ECO:0007669"/>
    <property type="project" value="UniProtKB-SubCell"/>
</dbReference>
<dbReference type="RefSeq" id="WP_227323704.1">
    <property type="nucleotide sequence ID" value="NZ_JAESVB010000022.1"/>
</dbReference>
<protein>
    <submittedName>
        <fullName evidence="7">Branched-chain amino acid ABC transporter permease</fullName>
    </submittedName>
</protein>
<reference evidence="7" key="2">
    <citation type="submission" date="2021-01" db="EMBL/GenBank/DDBJ databases">
        <authorList>
            <person name="Mieszkin S."/>
            <person name="Pouder E."/>
            <person name="Alain K."/>
        </authorList>
    </citation>
    <scope>NUCLEOTIDE SEQUENCE</scope>
    <source>
        <strain evidence="7">HW T2.11</strain>
    </source>
</reference>
<feature type="transmembrane region" description="Helical" evidence="6">
    <location>
        <begin position="31"/>
        <end position="52"/>
    </location>
</feature>
<evidence type="ECO:0000256" key="6">
    <source>
        <dbReference type="SAM" id="Phobius"/>
    </source>
</evidence>
<evidence type="ECO:0000313" key="8">
    <source>
        <dbReference type="Proteomes" id="UP000708298"/>
    </source>
</evidence>
<dbReference type="AlphaFoldDB" id="A0A963YXN7"/>
<comment type="subcellular location">
    <subcellularLocation>
        <location evidence="1">Cell membrane</location>
        <topology evidence="1">Multi-pass membrane protein</topology>
    </subcellularLocation>
</comment>
<keyword evidence="8" id="KW-1185">Reference proteome</keyword>
<dbReference type="PANTHER" id="PTHR30482:SF10">
    <property type="entry name" value="HIGH-AFFINITY BRANCHED-CHAIN AMINO ACID TRANSPORT PROTEIN BRAE"/>
    <property type="match status" value="1"/>
</dbReference>
<keyword evidence="5 6" id="KW-0472">Membrane</keyword>
<evidence type="ECO:0000256" key="5">
    <source>
        <dbReference type="ARBA" id="ARBA00023136"/>
    </source>
</evidence>
<reference evidence="7" key="1">
    <citation type="journal article" date="2021" name="Microorganisms">
        <title>Acidisoma silvae sp. nov. and Acidisomacellulosilytica sp. nov., Two Acidophilic Bacteria Isolated from Decaying Wood, Hydrolyzing Cellulose and Producing Poly-3-hydroxybutyrate.</title>
        <authorList>
            <person name="Mieszkin S."/>
            <person name="Pouder E."/>
            <person name="Uroz S."/>
            <person name="Simon-Colin C."/>
            <person name="Alain K."/>
        </authorList>
    </citation>
    <scope>NUCLEOTIDE SEQUENCE</scope>
    <source>
        <strain evidence="7">HW T2.11</strain>
    </source>
</reference>
<feature type="transmembrane region" description="Helical" evidence="6">
    <location>
        <begin position="211"/>
        <end position="234"/>
    </location>
</feature>
<gene>
    <name evidence="7" type="ORF">ASILVAE211_22940</name>
</gene>
<dbReference type="EMBL" id="JAESVB010000022">
    <property type="protein sequence ID" value="MCB8878063.1"/>
    <property type="molecule type" value="Genomic_DNA"/>
</dbReference>
<evidence type="ECO:0000256" key="4">
    <source>
        <dbReference type="ARBA" id="ARBA00022989"/>
    </source>
</evidence>
<evidence type="ECO:0000256" key="1">
    <source>
        <dbReference type="ARBA" id="ARBA00004651"/>
    </source>
</evidence>
<feature type="transmembrane region" description="Helical" evidence="6">
    <location>
        <begin position="254"/>
        <end position="273"/>
    </location>
</feature>
<evidence type="ECO:0000313" key="7">
    <source>
        <dbReference type="EMBL" id="MCB8878063.1"/>
    </source>
</evidence>
<organism evidence="7 8">
    <name type="scientific">Acidisoma silvae</name>
    <dbReference type="NCBI Taxonomy" id="2802396"/>
    <lineage>
        <taxon>Bacteria</taxon>
        <taxon>Pseudomonadati</taxon>
        <taxon>Pseudomonadota</taxon>
        <taxon>Alphaproteobacteria</taxon>
        <taxon>Acetobacterales</taxon>
        <taxon>Acidocellaceae</taxon>
        <taxon>Acidisoma</taxon>
    </lineage>
</organism>
<evidence type="ECO:0000256" key="2">
    <source>
        <dbReference type="ARBA" id="ARBA00022475"/>
    </source>
</evidence>
<evidence type="ECO:0000256" key="3">
    <source>
        <dbReference type="ARBA" id="ARBA00022692"/>
    </source>
</evidence>
<feature type="transmembrane region" description="Helical" evidence="6">
    <location>
        <begin position="125"/>
        <end position="144"/>
    </location>
</feature>
<dbReference type="Proteomes" id="UP000708298">
    <property type="component" value="Unassembled WGS sequence"/>
</dbReference>
<feature type="transmembrane region" description="Helical" evidence="6">
    <location>
        <begin position="58"/>
        <end position="79"/>
    </location>
</feature>